<evidence type="ECO:0000256" key="8">
    <source>
        <dbReference type="SAM" id="Phobius"/>
    </source>
</evidence>
<dbReference type="PANTHER" id="PTHR12316:SF17">
    <property type="entry name" value="NINJURIN C, ISOFORM D"/>
    <property type="match status" value="1"/>
</dbReference>
<evidence type="ECO:0000313" key="10">
    <source>
        <dbReference type="RefSeq" id="XP_011315163.1"/>
    </source>
</evidence>
<feature type="transmembrane region" description="Helical" evidence="8">
    <location>
        <begin position="166"/>
        <end position="186"/>
    </location>
</feature>
<evidence type="ECO:0000256" key="6">
    <source>
        <dbReference type="ARBA" id="ARBA00023136"/>
    </source>
</evidence>
<feature type="region of interest" description="Disordered" evidence="7">
    <location>
        <begin position="1"/>
        <end position="23"/>
    </location>
</feature>
<evidence type="ECO:0000256" key="5">
    <source>
        <dbReference type="ARBA" id="ARBA00022989"/>
    </source>
</evidence>
<feature type="transmembrane region" description="Helical" evidence="8">
    <location>
        <begin position="121"/>
        <end position="146"/>
    </location>
</feature>
<evidence type="ECO:0000256" key="3">
    <source>
        <dbReference type="ARBA" id="ARBA00022692"/>
    </source>
</evidence>
<reference evidence="10" key="1">
    <citation type="submission" date="2025-08" db="UniProtKB">
        <authorList>
            <consortium name="RefSeq"/>
        </authorList>
    </citation>
    <scope>IDENTIFICATION</scope>
    <source>
        <strain evidence="10">USDA-PBARC FA_bdor</strain>
        <tissue evidence="10">Whole organism</tissue>
    </source>
</reference>
<evidence type="ECO:0000256" key="2">
    <source>
        <dbReference type="ARBA" id="ARBA00008141"/>
    </source>
</evidence>
<accession>A0A9R1TUB1</accession>
<comment type="subcellular location">
    <subcellularLocation>
        <location evidence="1">Membrane</location>
        <topology evidence="1">Multi-pass membrane protein</topology>
    </subcellularLocation>
</comment>
<dbReference type="InterPro" id="IPR007007">
    <property type="entry name" value="Ninjurin"/>
</dbReference>
<dbReference type="GeneID" id="105274053"/>
<keyword evidence="4" id="KW-0130">Cell adhesion</keyword>
<dbReference type="OrthoDB" id="6114058at2759"/>
<keyword evidence="9" id="KW-1185">Reference proteome</keyword>
<proteinExistence type="inferred from homology"/>
<dbReference type="GO" id="GO:0016020">
    <property type="term" value="C:membrane"/>
    <property type="evidence" value="ECO:0007669"/>
    <property type="project" value="UniProtKB-SubCell"/>
</dbReference>
<dbReference type="Pfam" id="PF04923">
    <property type="entry name" value="Ninjurin"/>
    <property type="match status" value="1"/>
</dbReference>
<evidence type="ECO:0000256" key="1">
    <source>
        <dbReference type="ARBA" id="ARBA00004141"/>
    </source>
</evidence>
<organism evidence="9 10">
    <name type="scientific">Fopius arisanus</name>
    <dbReference type="NCBI Taxonomy" id="64838"/>
    <lineage>
        <taxon>Eukaryota</taxon>
        <taxon>Metazoa</taxon>
        <taxon>Ecdysozoa</taxon>
        <taxon>Arthropoda</taxon>
        <taxon>Hexapoda</taxon>
        <taxon>Insecta</taxon>
        <taxon>Pterygota</taxon>
        <taxon>Neoptera</taxon>
        <taxon>Endopterygota</taxon>
        <taxon>Hymenoptera</taxon>
        <taxon>Apocrita</taxon>
        <taxon>Ichneumonoidea</taxon>
        <taxon>Braconidae</taxon>
        <taxon>Opiinae</taxon>
        <taxon>Fopius</taxon>
    </lineage>
</organism>
<keyword evidence="3 8" id="KW-0812">Transmembrane</keyword>
<protein>
    <submittedName>
        <fullName evidence="10">Ninjurin-2 isoform X1</fullName>
    </submittedName>
</protein>
<gene>
    <name evidence="10" type="primary">NijC</name>
</gene>
<dbReference type="AlphaFoldDB" id="A0A9R1TUB1"/>
<dbReference type="CTD" id="41568"/>
<evidence type="ECO:0000256" key="7">
    <source>
        <dbReference type="SAM" id="MobiDB-lite"/>
    </source>
</evidence>
<dbReference type="GO" id="GO:0042246">
    <property type="term" value="P:tissue regeneration"/>
    <property type="evidence" value="ECO:0007669"/>
    <property type="project" value="InterPro"/>
</dbReference>
<sequence>MSDKVEKPQPFGRGHNKGEDDKKFQDLKPLPFSKCVHAALNRWIFSRDSPKDQSFHQSLVPQFVPTISNPESGGTNGVKSLDANRYATKKTIAQGMLDIALLTANASQLKYILQVGKQHEFYTLMLTLICVSIGLQAIVGLLFIAVGGLDINRRRDQWAANIINDVILIGVFIISLTNVVISGFGMEFSNKPREVLTGANYAVRRGIAVQSE</sequence>
<dbReference type="RefSeq" id="XP_011315163.1">
    <property type="nucleotide sequence ID" value="XM_011316861.1"/>
</dbReference>
<name>A0A9R1TUB1_9HYME</name>
<evidence type="ECO:0000313" key="9">
    <source>
        <dbReference type="Proteomes" id="UP000694866"/>
    </source>
</evidence>
<dbReference type="Proteomes" id="UP000694866">
    <property type="component" value="Unplaced"/>
</dbReference>
<dbReference type="KEGG" id="fas:105274053"/>
<keyword evidence="6 8" id="KW-0472">Membrane</keyword>
<evidence type="ECO:0000256" key="4">
    <source>
        <dbReference type="ARBA" id="ARBA00022889"/>
    </source>
</evidence>
<dbReference type="GO" id="GO:0007155">
    <property type="term" value="P:cell adhesion"/>
    <property type="evidence" value="ECO:0007669"/>
    <property type="project" value="UniProtKB-KW"/>
</dbReference>
<keyword evidence="5 8" id="KW-1133">Transmembrane helix</keyword>
<dbReference type="PANTHER" id="PTHR12316">
    <property type="entry name" value="NINJURIN-RELATED"/>
    <property type="match status" value="1"/>
</dbReference>
<comment type="similarity">
    <text evidence="2">Belongs to the ninjurin family.</text>
</comment>